<feature type="transmembrane region" description="Helical" evidence="1">
    <location>
        <begin position="183"/>
        <end position="203"/>
    </location>
</feature>
<dbReference type="PROSITE" id="PS50887">
    <property type="entry name" value="GGDEF"/>
    <property type="match status" value="1"/>
</dbReference>
<name>A0A6J4HP69_9ACTN</name>
<keyword evidence="1" id="KW-1133">Transmembrane helix</keyword>
<feature type="transmembrane region" description="Helical" evidence="1">
    <location>
        <begin position="82"/>
        <end position="101"/>
    </location>
</feature>
<dbReference type="Gene3D" id="3.30.70.270">
    <property type="match status" value="1"/>
</dbReference>
<protein>
    <submittedName>
        <fullName evidence="4">Diguanylate cyclase/phosphodiesterase (GGDEF &amp; EAL domains) with PAS/PAC sensor(S)</fullName>
    </submittedName>
</protein>
<dbReference type="InterPro" id="IPR000160">
    <property type="entry name" value="GGDEF_dom"/>
</dbReference>
<dbReference type="SMART" id="SM00052">
    <property type="entry name" value="EAL"/>
    <property type="match status" value="1"/>
</dbReference>
<evidence type="ECO:0000256" key="1">
    <source>
        <dbReference type="SAM" id="Phobius"/>
    </source>
</evidence>
<dbReference type="InterPro" id="IPR043128">
    <property type="entry name" value="Rev_trsase/Diguanyl_cyclase"/>
</dbReference>
<dbReference type="Gene3D" id="3.20.20.450">
    <property type="entry name" value="EAL domain"/>
    <property type="match status" value="1"/>
</dbReference>
<feature type="transmembrane region" description="Helical" evidence="1">
    <location>
        <begin position="145"/>
        <end position="163"/>
    </location>
</feature>
<dbReference type="EMBL" id="CADCTP010000090">
    <property type="protein sequence ID" value="CAA9229562.1"/>
    <property type="molecule type" value="Genomic_DNA"/>
</dbReference>
<feature type="domain" description="EAL" evidence="2">
    <location>
        <begin position="502"/>
        <end position="755"/>
    </location>
</feature>
<feature type="transmembrane region" description="Helical" evidence="1">
    <location>
        <begin position="241"/>
        <end position="259"/>
    </location>
</feature>
<organism evidence="4">
    <name type="scientific">uncultured Mycobacteriales bacterium</name>
    <dbReference type="NCBI Taxonomy" id="581187"/>
    <lineage>
        <taxon>Bacteria</taxon>
        <taxon>Bacillati</taxon>
        <taxon>Actinomycetota</taxon>
        <taxon>Actinomycetes</taxon>
        <taxon>Mycobacteriales</taxon>
        <taxon>environmental samples</taxon>
    </lineage>
</organism>
<feature type="domain" description="GGDEF" evidence="3">
    <location>
        <begin position="361"/>
        <end position="493"/>
    </location>
</feature>
<dbReference type="Pfam" id="PF00990">
    <property type="entry name" value="GGDEF"/>
    <property type="match status" value="1"/>
</dbReference>
<dbReference type="InterPro" id="IPR035919">
    <property type="entry name" value="EAL_sf"/>
</dbReference>
<dbReference type="SMART" id="SM00267">
    <property type="entry name" value="GGDEF"/>
    <property type="match status" value="1"/>
</dbReference>
<gene>
    <name evidence="4" type="ORF">AVDCRST_MAG41-846</name>
</gene>
<feature type="transmembrane region" description="Helical" evidence="1">
    <location>
        <begin position="271"/>
        <end position="293"/>
    </location>
</feature>
<dbReference type="InterPro" id="IPR001633">
    <property type="entry name" value="EAL_dom"/>
</dbReference>
<keyword evidence="1" id="KW-0812">Transmembrane</keyword>
<dbReference type="PANTHER" id="PTHR33121">
    <property type="entry name" value="CYCLIC DI-GMP PHOSPHODIESTERASE PDEF"/>
    <property type="match status" value="1"/>
</dbReference>
<dbReference type="Pfam" id="PF00563">
    <property type="entry name" value="EAL"/>
    <property type="match status" value="1"/>
</dbReference>
<dbReference type="InterPro" id="IPR029787">
    <property type="entry name" value="Nucleotide_cyclase"/>
</dbReference>
<keyword evidence="1" id="KW-0472">Membrane</keyword>
<dbReference type="InterPro" id="IPR050706">
    <property type="entry name" value="Cyclic-di-GMP_PDE-like"/>
</dbReference>
<dbReference type="PANTHER" id="PTHR33121:SF70">
    <property type="entry name" value="SIGNALING PROTEIN YKOW"/>
    <property type="match status" value="1"/>
</dbReference>
<reference evidence="4" key="1">
    <citation type="submission" date="2020-02" db="EMBL/GenBank/DDBJ databases">
        <authorList>
            <person name="Meier V. D."/>
        </authorList>
    </citation>
    <scope>NUCLEOTIDE SEQUENCE</scope>
    <source>
        <strain evidence="4">AVDCRST_MAG41</strain>
    </source>
</reference>
<sequence length="765" mass="81467">MDTPSRTVPDTTPEDAALSSSAFRTGRWVLGSLAVGYALATLIPKDAKPGWVDTWFYAAVLLAVVLSGLARVVVVQRDRTPWLLLILAMLAWSIGDIYWAIAFSDAETVPVPSPADVGYIATYPLAYVGMVLLARSVLRRVPASVLLDGLVTSLAVGALFSAFTVDRIISRVDGSVAEVLTNLSYPVGDLVLVVVAVATLAMVRWRAEPVWWLLVAGFGLFAVADTAYLLGSNTWYVDGSWVDGLWMLGIALIPLAGSLRRRAAPATISGFAALLVPILFSLAGLTLLVVGAFVELHPVTVMLAAACLVAAGARTALTFEQTRALTHSRTEAMTDELTTLGNRRVLDERLPALAAGATAGRPLLVSIVSIRHLAEINETLGYEYGDGLLGALGGRLREQLGDRAVPARLGGAEIAVLQPFDGHLARAEQSVRELLASLASPVRVAGVEVEIELSAGLAASPMHATDSRDLLRCAGDALRRAKATQSEVEIYDPAQDVGRDFGPRLLPELVGALEANRIVAWYQPKVDLATGSAVELEAVLRWAHPEHGVLDAEALRPLAARAGLTRRLTRVLLTEAVNRCAGWQRAGVQLGVSLDLTTADVLDSRLPYELARLVSEAGVPPAAIQLELAEDLLLVDPGRTRRALNQFRTLGVRLALDHYGRSAPSLTRLRTMPVQELKLDRSFVASVLQSAPDEAVVRSTVSLAQSLGIRTVADGVDTPELVDRVRSYGARAVQGSAVGEPMSPVELGGWLGTDAEPARSPQPIG</sequence>
<evidence type="ECO:0000259" key="3">
    <source>
        <dbReference type="PROSITE" id="PS50887"/>
    </source>
</evidence>
<dbReference type="AlphaFoldDB" id="A0A6J4HP69"/>
<dbReference type="CDD" id="cd01949">
    <property type="entry name" value="GGDEF"/>
    <property type="match status" value="1"/>
</dbReference>
<feature type="transmembrane region" description="Helical" evidence="1">
    <location>
        <begin position="25"/>
        <end position="43"/>
    </location>
</feature>
<feature type="transmembrane region" description="Helical" evidence="1">
    <location>
        <begin position="121"/>
        <end position="138"/>
    </location>
</feature>
<evidence type="ECO:0000313" key="4">
    <source>
        <dbReference type="EMBL" id="CAA9229562.1"/>
    </source>
</evidence>
<dbReference type="SUPFAM" id="SSF141868">
    <property type="entry name" value="EAL domain-like"/>
    <property type="match status" value="1"/>
</dbReference>
<proteinExistence type="predicted"/>
<dbReference type="NCBIfam" id="TIGR00254">
    <property type="entry name" value="GGDEF"/>
    <property type="match status" value="1"/>
</dbReference>
<dbReference type="GO" id="GO:0071111">
    <property type="term" value="F:cyclic-guanylate-specific phosphodiesterase activity"/>
    <property type="evidence" value="ECO:0007669"/>
    <property type="project" value="InterPro"/>
</dbReference>
<evidence type="ECO:0000259" key="2">
    <source>
        <dbReference type="PROSITE" id="PS50883"/>
    </source>
</evidence>
<dbReference type="SUPFAM" id="SSF55073">
    <property type="entry name" value="Nucleotide cyclase"/>
    <property type="match status" value="1"/>
</dbReference>
<dbReference type="CDD" id="cd01948">
    <property type="entry name" value="EAL"/>
    <property type="match status" value="1"/>
</dbReference>
<feature type="transmembrane region" description="Helical" evidence="1">
    <location>
        <begin position="55"/>
        <end position="75"/>
    </location>
</feature>
<accession>A0A6J4HP69</accession>
<dbReference type="PROSITE" id="PS50883">
    <property type="entry name" value="EAL"/>
    <property type="match status" value="1"/>
</dbReference>
<feature type="transmembrane region" description="Helical" evidence="1">
    <location>
        <begin position="210"/>
        <end position="229"/>
    </location>
</feature>